<name>A0ABT2ZAL8_9RHOB</name>
<comment type="subcellular location">
    <subcellularLocation>
        <location evidence="1">Cell inner membrane</location>
        <topology evidence="1">Multi-pass membrane protein</topology>
    </subcellularLocation>
</comment>
<evidence type="ECO:0000256" key="3">
    <source>
        <dbReference type="ARBA" id="ARBA00022449"/>
    </source>
</evidence>
<dbReference type="InterPro" id="IPR002528">
    <property type="entry name" value="MATE_fam"/>
</dbReference>
<dbReference type="RefSeq" id="WP_263733802.1">
    <property type="nucleotide sequence ID" value="NZ_JAOWKY010000001.1"/>
</dbReference>
<dbReference type="PANTHER" id="PTHR43298">
    <property type="entry name" value="MULTIDRUG RESISTANCE PROTEIN NORM-RELATED"/>
    <property type="match status" value="1"/>
</dbReference>
<evidence type="ECO:0000256" key="9">
    <source>
        <dbReference type="ARBA" id="ARBA00031636"/>
    </source>
</evidence>
<feature type="transmembrane region" description="Helical" evidence="10">
    <location>
        <begin position="161"/>
        <end position="182"/>
    </location>
</feature>
<evidence type="ECO:0000256" key="10">
    <source>
        <dbReference type="SAM" id="Phobius"/>
    </source>
</evidence>
<feature type="transmembrane region" description="Helical" evidence="10">
    <location>
        <begin position="12"/>
        <end position="31"/>
    </location>
</feature>
<gene>
    <name evidence="11" type="ORF">OEW28_06030</name>
</gene>
<keyword evidence="6 10" id="KW-1133">Transmembrane helix</keyword>
<dbReference type="PIRSF" id="PIRSF006603">
    <property type="entry name" value="DinF"/>
    <property type="match status" value="1"/>
</dbReference>
<keyword evidence="5 10" id="KW-0812">Transmembrane</keyword>
<feature type="transmembrane region" description="Helical" evidence="10">
    <location>
        <begin position="357"/>
        <end position="374"/>
    </location>
</feature>
<dbReference type="NCBIfam" id="TIGR00797">
    <property type="entry name" value="matE"/>
    <property type="match status" value="1"/>
</dbReference>
<feature type="transmembrane region" description="Helical" evidence="10">
    <location>
        <begin position="422"/>
        <end position="444"/>
    </location>
</feature>
<dbReference type="EMBL" id="JAOWKY010000001">
    <property type="protein sequence ID" value="MCV2868183.1"/>
    <property type="molecule type" value="Genomic_DNA"/>
</dbReference>
<feature type="transmembrane region" description="Helical" evidence="10">
    <location>
        <begin position="234"/>
        <end position="253"/>
    </location>
</feature>
<feature type="transmembrane region" description="Helical" evidence="10">
    <location>
        <begin position="93"/>
        <end position="112"/>
    </location>
</feature>
<accession>A0ABT2ZAL8</accession>
<dbReference type="PANTHER" id="PTHR43298:SF2">
    <property type="entry name" value="FMN_FAD EXPORTER YEEO-RELATED"/>
    <property type="match status" value="1"/>
</dbReference>
<evidence type="ECO:0000256" key="2">
    <source>
        <dbReference type="ARBA" id="ARBA00022448"/>
    </source>
</evidence>
<evidence type="ECO:0000256" key="1">
    <source>
        <dbReference type="ARBA" id="ARBA00004429"/>
    </source>
</evidence>
<evidence type="ECO:0000256" key="6">
    <source>
        <dbReference type="ARBA" id="ARBA00022989"/>
    </source>
</evidence>
<organism evidence="11 12">
    <name type="scientific">Albidovulum marisflavi</name>
    <dbReference type="NCBI Taxonomy" id="2984159"/>
    <lineage>
        <taxon>Bacteria</taxon>
        <taxon>Pseudomonadati</taxon>
        <taxon>Pseudomonadota</taxon>
        <taxon>Alphaproteobacteria</taxon>
        <taxon>Rhodobacterales</taxon>
        <taxon>Paracoccaceae</taxon>
        <taxon>Albidovulum</taxon>
    </lineage>
</organism>
<dbReference type="Proteomes" id="UP001652542">
    <property type="component" value="Unassembled WGS sequence"/>
</dbReference>
<evidence type="ECO:0000313" key="12">
    <source>
        <dbReference type="Proteomes" id="UP001652542"/>
    </source>
</evidence>
<sequence>MSARLSYPAHARALLVLGLPLIGSNIAQMALHVADTVMVGWYGTIELASVVIGSATFFVIFILGSGFAQAVMPMVASALARGDEVQVRRDTRMGLWLSIGFSVLTIPVFWWSGALLLALGQEPRVAELGQDYLRIAGLGMLPALVLTALRSLLSALERAGVVLWATIAGVFLNVFLNWLLIFGNWGAPEMGVRGAAIASASTQFLMMALLALHSSFHPALRRFQLFVRFWRPDYAALVQVFRLGWPIGLTGLFESGLFEAAAIMMGWIGAVELASHGIALQLAAITFMVHLGLSNAATVRAGRAFGIGDMIGLRDGARTAIYMSSLFGVLVVTAFLMLPEPMIRLFLDPENPQGPQIVAYATSLVAMAALFQMADSAQVMALGLLRGIHDTRVPMVIASISYWLIGIPVSYLLAFPMGMGGIGLWLGLVAGLTVAAVLLMWRFWRWRGIAAQPA</sequence>
<comment type="caution">
    <text evidence="11">The sequence shown here is derived from an EMBL/GenBank/DDBJ whole genome shotgun (WGS) entry which is preliminary data.</text>
</comment>
<keyword evidence="12" id="KW-1185">Reference proteome</keyword>
<keyword evidence="8 10" id="KW-0472">Membrane</keyword>
<feature type="transmembrane region" description="Helical" evidence="10">
    <location>
        <begin position="132"/>
        <end position="149"/>
    </location>
</feature>
<dbReference type="InterPro" id="IPR050222">
    <property type="entry name" value="MATE_MdtK"/>
</dbReference>
<evidence type="ECO:0000256" key="5">
    <source>
        <dbReference type="ARBA" id="ARBA00022692"/>
    </source>
</evidence>
<feature type="transmembrane region" description="Helical" evidence="10">
    <location>
        <begin position="194"/>
        <end position="213"/>
    </location>
</feature>
<feature type="transmembrane region" description="Helical" evidence="10">
    <location>
        <begin position="320"/>
        <end position="337"/>
    </location>
</feature>
<dbReference type="CDD" id="cd13131">
    <property type="entry name" value="MATE_NorM_like"/>
    <property type="match status" value="1"/>
</dbReference>
<keyword evidence="3" id="KW-0050">Antiport</keyword>
<feature type="transmembrane region" description="Helical" evidence="10">
    <location>
        <begin position="51"/>
        <end position="72"/>
    </location>
</feature>
<keyword evidence="7" id="KW-0406">Ion transport</keyword>
<feature type="transmembrane region" description="Helical" evidence="10">
    <location>
        <begin position="395"/>
        <end position="416"/>
    </location>
</feature>
<protein>
    <recommendedName>
        <fullName evidence="9">Multidrug-efflux transporter</fullName>
    </recommendedName>
</protein>
<proteinExistence type="predicted"/>
<feature type="transmembrane region" description="Helical" evidence="10">
    <location>
        <begin position="273"/>
        <end position="293"/>
    </location>
</feature>
<evidence type="ECO:0000256" key="8">
    <source>
        <dbReference type="ARBA" id="ARBA00023136"/>
    </source>
</evidence>
<dbReference type="Pfam" id="PF01554">
    <property type="entry name" value="MatE"/>
    <property type="match status" value="2"/>
</dbReference>
<keyword evidence="4" id="KW-1003">Cell membrane</keyword>
<reference evidence="11 12" key="1">
    <citation type="submission" date="2022-10" db="EMBL/GenBank/DDBJ databases">
        <title>Defluviimonas sp. nov., isolated from ocean surface water.</title>
        <authorList>
            <person name="He W."/>
            <person name="Wang L."/>
            <person name="Zhang D.-F."/>
        </authorList>
    </citation>
    <scope>NUCLEOTIDE SEQUENCE [LARGE SCALE GENOMIC DNA]</scope>
    <source>
        <strain evidence="11 12">WL0002</strain>
    </source>
</reference>
<evidence type="ECO:0000256" key="7">
    <source>
        <dbReference type="ARBA" id="ARBA00023065"/>
    </source>
</evidence>
<evidence type="ECO:0000313" key="11">
    <source>
        <dbReference type="EMBL" id="MCV2868183.1"/>
    </source>
</evidence>
<keyword evidence="2" id="KW-0813">Transport</keyword>
<evidence type="ECO:0000256" key="4">
    <source>
        <dbReference type="ARBA" id="ARBA00022475"/>
    </source>
</evidence>
<dbReference type="InterPro" id="IPR048279">
    <property type="entry name" value="MdtK-like"/>
</dbReference>